<dbReference type="SUPFAM" id="SSF54631">
    <property type="entry name" value="CBS-domain pair"/>
    <property type="match status" value="1"/>
</dbReference>
<evidence type="ECO:0000313" key="3">
    <source>
        <dbReference type="Proteomes" id="UP001596972"/>
    </source>
</evidence>
<evidence type="ECO:0000259" key="1">
    <source>
        <dbReference type="Pfam" id="PF00571"/>
    </source>
</evidence>
<name>A0ABW3EJA4_9ACTN</name>
<reference evidence="3" key="1">
    <citation type="journal article" date="2019" name="Int. J. Syst. Evol. Microbiol.">
        <title>The Global Catalogue of Microorganisms (GCM) 10K type strain sequencing project: providing services to taxonomists for standard genome sequencing and annotation.</title>
        <authorList>
            <consortium name="The Broad Institute Genomics Platform"/>
            <consortium name="The Broad Institute Genome Sequencing Center for Infectious Disease"/>
            <person name="Wu L."/>
            <person name="Ma J."/>
        </authorList>
    </citation>
    <scope>NUCLEOTIDE SEQUENCE [LARGE SCALE GENOMIC DNA]</scope>
    <source>
        <strain evidence="3">JCM 31202</strain>
    </source>
</reference>
<proteinExistence type="predicted"/>
<keyword evidence="3" id="KW-1185">Reference proteome</keyword>
<organism evidence="2 3">
    <name type="scientific">Actinomadura sediminis</name>
    <dbReference type="NCBI Taxonomy" id="1038904"/>
    <lineage>
        <taxon>Bacteria</taxon>
        <taxon>Bacillati</taxon>
        <taxon>Actinomycetota</taxon>
        <taxon>Actinomycetes</taxon>
        <taxon>Streptosporangiales</taxon>
        <taxon>Thermomonosporaceae</taxon>
        <taxon>Actinomadura</taxon>
    </lineage>
</organism>
<protein>
    <submittedName>
        <fullName evidence="2">CBS domain-containing protein</fullName>
    </submittedName>
</protein>
<feature type="domain" description="CBS" evidence="1">
    <location>
        <begin position="9"/>
        <end position="46"/>
    </location>
</feature>
<comment type="caution">
    <text evidence="2">The sequence shown here is derived from an EMBL/GenBank/DDBJ whole genome shotgun (WGS) entry which is preliminary data.</text>
</comment>
<dbReference type="CDD" id="cd17788">
    <property type="entry name" value="CBS_pair_bac"/>
    <property type="match status" value="1"/>
</dbReference>
<dbReference type="Gene3D" id="3.10.580.10">
    <property type="entry name" value="CBS-domain"/>
    <property type="match status" value="1"/>
</dbReference>
<evidence type="ECO:0000313" key="2">
    <source>
        <dbReference type="EMBL" id="MFD0899520.1"/>
    </source>
</evidence>
<dbReference type="InterPro" id="IPR046342">
    <property type="entry name" value="CBS_dom_sf"/>
</dbReference>
<dbReference type="Pfam" id="PF00571">
    <property type="entry name" value="CBS"/>
    <property type="match status" value="1"/>
</dbReference>
<sequence>MRARDLAVEYPAVTPDDSALDAAWLLAEHRFPGLIVVDAARRPVAVLPGALLLRDVMPAYVRDDPNLARVYGERNADRLCGTLAGRRVGDLLAHGERVLPVVDADANVMEIASVMAESGSPVVAVCEAGGGPMLGAIAVAHLLTRLLPERGAP</sequence>
<dbReference type="RefSeq" id="WP_378296378.1">
    <property type="nucleotide sequence ID" value="NZ_JBHTJA010000004.1"/>
</dbReference>
<gene>
    <name evidence="2" type="ORF">ACFQ11_03890</name>
</gene>
<dbReference type="EMBL" id="JBHTJA010000004">
    <property type="protein sequence ID" value="MFD0899520.1"/>
    <property type="molecule type" value="Genomic_DNA"/>
</dbReference>
<dbReference type="Proteomes" id="UP001596972">
    <property type="component" value="Unassembled WGS sequence"/>
</dbReference>
<accession>A0ABW3EJA4</accession>
<dbReference type="InterPro" id="IPR000644">
    <property type="entry name" value="CBS_dom"/>
</dbReference>